<dbReference type="EMBL" id="UINC01001774">
    <property type="protein sequence ID" value="SUZ88532.1"/>
    <property type="molecule type" value="Genomic_DNA"/>
</dbReference>
<feature type="transmembrane region" description="Helical" evidence="14">
    <location>
        <begin position="20"/>
        <end position="45"/>
    </location>
</feature>
<dbReference type="EC" id="2.7.13.3" evidence="3"/>
<evidence type="ECO:0000256" key="4">
    <source>
        <dbReference type="ARBA" id="ARBA00022475"/>
    </source>
</evidence>
<evidence type="ECO:0000256" key="12">
    <source>
        <dbReference type="ARBA" id="ARBA00023012"/>
    </source>
</evidence>
<evidence type="ECO:0000256" key="6">
    <source>
        <dbReference type="ARBA" id="ARBA00022679"/>
    </source>
</evidence>
<dbReference type="InterPro" id="IPR013767">
    <property type="entry name" value="PAS_fold"/>
</dbReference>
<evidence type="ECO:0000259" key="16">
    <source>
        <dbReference type="PROSITE" id="PS50112"/>
    </source>
</evidence>
<dbReference type="InterPro" id="IPR029151">
    <property type="entry name" value="Sensor-like_sf"/>
</dbReference>
<dbReference type="GO" id="GO:0005886">
    <property type="term" value="C:plasma membrane"/>
    <property type="evidence" value="ECO:0007669"/>
    <property type="project" value="UniProtKB-SubCell"/>
</dbReference>
<dbReference type="InterPro" id="IPR000014">
    <property type="entry name" value="PAS"/>
</dbReference>
<evidence type="ECO:0000256" key="10">
    <source>
        <dbReference type="ARBA" id="ARBA00022840"/>
    </source>
</evidence>
<sequence length="542" mass="59601">MKQYFSMISFPRTLHGRMLLLMSLLLGVLVGITWLLVSVLVSSILEEYIGRNALNVSKAVSLTTEIQQGLLKQNSSEIQQYAESVRKATGAKFVVVGDHEGKRYSHPVPERIGKFMVGGDNARALEGGESYISKAVGTLGPSMRGKVPVFDDSAKVIGVVSVGYLQETVEEVTADYLQRILLWVFILFLLGGLGTWLIARDIKMSIFGLEPAEIATLFRERNAILDSIREGVVAINDEGRITMLDHEAAKILDISPESGIGTPIESILPQTRMLEVLESGEEQFDQEMMIGDIEVVVNRVPIWQNERVTGVVSSIRRKQEIDRLAQELTQIQEYSEALRAQTHEYSNKLHTLAGLIQLGSHKEALDLIGRETSGYQELLGTLAETVPEPILSAIILGKYNRAQELRINFKLDPESRMIDIPENISREKIVTILGNLLENAIEAAQGNPSGELMVQLSMTDFGNDLIFEVEDSGSGIEVESVDLLLQDDFTTKSGAGRGIGLSLVHQSLKYLGGHLTAVRSSLGGMRFTIYIPKHPNSAGDTG</sequence>
<dbReference type="Pfam" id="PF14689">
    <property type="entry name" value="SPOB_a"/>
    <property type="match status" value="1"/>
</dbReference>
<feature type="domain" description="PAS" evidence="16">
    <location>
        <begin position="224"/>
        <end position="272"/>
    </location>
</feature>
<keyword evidence="9" id="KW-0418">Kinase</keyword>
<dbReference type="FunFam" id="3.30.450.20:FF:000018">
    <property type="entry name" value="Sensor histidine kinase DcuS"/>
    <property type="match status" value="1"/>
</dbReference>
<dbReference type="InterPro" id="IPR004358">
    <property type="entry name" value="Sig_transdc_His_kin-like_C"/>
</dbReference>
<keyword evidence="11 14" id="KW-1133">Transmembrane helix</keyword>
<evidence type="ECO:0000259" key="15">
    <source>
        <dbReference type="PROSITE" id="PS50109"/>
    </source>
</evidence>
<evidence type="ECO:0000256" key="3">
    <source>
        <dbReference type="ARBA" id="ARBA00012438"/>
    </source>
</evidence>
<evidence type="ECO:0000256" key="13">
    <source>
        <dbReference type="ARBA" id="ARBA00023136"/>
    </source>
</evidence>
<evidence type="ECO:0000256" key="14">
    <source>
        <dbReference type="SAM" id="Phobius"/>
    </source>
</evidence>
<dbReference type="InterPro" id="IPR035965">
    <property type="entry name" value="PAS-like_dom_sf"/>
</dbReference>
<dbReference type="InterPro" id="IPR005467">
    <property type="entry name" value="His_kinase_dom"/>
</dbReference>
<evidence type="ECO:0000256" key="9">
    <source>
        <dbReference type="ARBA" id="ARBA00022777"/>
    </source>
</evidence>
<proteinExistence type="predicted"/>
<dbReference type="AlphaFoldDB" id="A0A381RA03"/>
<reference evidence="17" key="1">
    <citation type="submission" date="2018-05" db="EMBL/GenBank/DDBJ databases">
        <authorList>
            <person name="Lanie J.A."/>
            <person name="Ng W.-L."/>
            <person name="Kazmierczak K.M."/>
            <person name="Andrzejewski T.M."/>
            <person name="Davidsen T.M."/>
            <person name="Wayne K.J."/>
            <person name="Tettelin H."/>
            <person name="Glass J.I."/>
            <person name="Rusch D."/>
            <person name="Podicherti R."/>
            <person name="Tsui H.-C.T."/>
            <person name="Winkler M.E."/>
        </authorList>
    </citation>
    <scope>NUCLEOTIDE SEQUENCE</scope>
</reference>
<name>A0A381RA03_9ZZZZ</name>
<dbReference type="SMART" id="SM00091">
    <property type="entry name" value="PAS"/>
    <property type="match status" value="1"/>
</dbReference>
<dbReference type="Pfam" id="PF17203">
    <property type="entry name" value="sCache_3_2"/>
    <property type="match status" value="1"/>
</dbReference>
<dbReference type="CDD" id="cd00130">
    <property type="entry name" value="PAS"/>
    <property type="match status" value="1"/>
</dbReference>
<dbReference type="GO" id="GO:0006355">
    <property type="term" value="P:regulation of DNA-templated transcription"/>
    <property type="evidence" value="ECO:0007669"/>
    <property type="project" value="InterPro"/>
</dbReference>
<dbReference type="InterPro" id="IPR036890">
    <property type="entry name" value="HATPase_C_sf"/>
</dbReference>
<dbReference type="SUPFAM" id="SSF55874">
    <property type="entry name" value="ATPase domain of HSP90 chaperone/DNA topoisomerase II/histidine kinase"/>
    <property type="match status" value="1"/>
</dbReference>
<dbReference type="PROSITE" id="PS50112">
    <property type="entry name" value="PAS"/>
    <property type="match status" value="1"/>
</dbReference>
<dbReference type="GO" id="GO:0005524">
    <property type="term" value="F:ATP binding"/>
    <property type="evidence" value="ECO:0007669"/>
    <property type="project" value="UniProtKB-KW"/>
</dbReference>
<dbReference type="SMART" id="SM00387">
    <property type="entry name" value="HATPase_c"/>
    <property type="match status" value="1"/>
</dbReference>
<organism evidence="17">
    <name type="scientific">marine metagenome</name>
    <dbReference type="NCBI Taxonomy" id="408172"/>
    <lineage>
        <taxon>unclassified sequences</taxon>
        <taxon>metagenomes</taxon>
        <taxon>ecological metagenomes</taxon>
    </lineage>
</organism>
<dbReference type="InterPro" id="IPR039506">
    <property type="entry name" value="SPOB_a"/>
</dbReference>
<dbReference type="GO" id="GO:0000155">
    <property type="term" value="F:phosphorelay sensor kinase activity"/>
    <property type="evidence" value="ECO:0007669"/>
    <property type="project" value="InterPro"/>
</dbReference>
<feature type="transmembrane region" description="Helical" evidence="14">
    <location>
        <begin position="180"/>
        <end position="199"/>
    </location>
</feature>
<keyword evidence="7 14" id="KW-0812">Transmembrane</keyword>
<dbReference type="PRINTS" id="PR00344">
    <property type="entry name" value="BCTRLSENSOR"/>
</dbReference>
<feature type="domain" description="Histidine kinase" evidence="15">
    <location>
        <begin position="340"/>
        <end position="535"/>
    </location>
</feature>
<comment type="catalytic activity">
    <reaction evidence="1">
        <text>ATP + protein L-histidine = ADP + protein N-phospho-L-histidine.</text>
        <dbReference type="EC" id="2.7.13.3"/>
    </reaction>
</comment>
<dbReference type="SUPFAM" id="SSF55785">
    <property type="entry name" value="PYP-like sensor domain (PAS domain)"/>
    <property type="match status" value="1"/>
</dbReference>
<keyword evidence="12" id="KW-0902">Two-component regulatory system</keyword>
<evidence type="ECO:0000256" key="5">
    <source>
        <dbReference type="ARBA" id="ARBA00022553"/>
    </source>
</evidence>
<keyword evidence="13 14" id="KW-0472">Membrane</keyword>
<keyword evidence="8" id="KW-0547">Nucleotide-binding</keyword>
<dbReference type="InterPro" id="IPR033463">
    <property type="entry name" value="sCache_3"/>
</dbReference>
<dbReference type="Pfam" id="PF00989">
    <property type="entry name" value="PAS"/>
    <property type="match status" value="1"/>
</dbReference>
<protein>
    <recommendedName>
        <fullName evidence="3">histidine kinase</fullName>
        <ecNumber evidence="3">2.7.13.3</ecNumber>
    </recommendedName>
</protein>
<evidence type="ECO:0000256" key="2">
    <source>
        <dbReference type="ARBA" id="ARBA00004651"/>
    </source>
</evidence>
<dbReference type="InterPro" id="IPR003594">
    <property type="entry name" value="HATPase_dom"/>
</dbReference>
<dbReference type="Gene3D" id="1.10.287.130">
    <property type="match status" value="1"/>
</dbReference>
<dbReference type="Gene3D" id="3.30.450.20">
    <property type="entry name" value="PAS domain"/>
    <property type="match status" value="2"/>
</dbReference>
<dbReference type="SUPFAM" id="SSF55890">
    <property type="entry name" value="Sporulation response regulatory protein Spo0B"/>
    <property type="match status" value="1"/>
</dbReference>
<dbReference type="Gene3D" id="3.30.565.10">
    <property type="entry name" value="Histidine kinase-like ATPase, C-terminal domain"/>
    <property type="match status" value="1"/>
</dbReference>
<keyword evidence="4" id="KW-1003">Cell membrane</keyword>
<accession>A0A381RA03</accession>
<dbReference type="PROSITE" id="PS50109">
    <property type="entry name" value="HIS_KIN"/>
    <property type="match status" value="1"/>
</dbReference>
<keyword evidence="10" id="KW-0067">ATP-binding</keyword>
<dbReference type="PANTHER" id="PTHR43547:SF3">
    <property type="entry name" value="SENSOR PROTEIN CITS"/>
    <property type="match status" value="1"/>
</dbReference>
<evidence type="ECO:0000313" key="17">
    <source>
        <dbReference type="EMBL" id="SUZ88532.1"/>
    </source>
</evidence>
<dbReference type="SUPFAM" id="SSF103190">
    <property type="entry name" value="Sensory domain-like"/>
    <property type="match status" value="1"/>
</dbReference>
<dbReference type="Pfam" id="PF02518">
    <property type="entry name" value="HATPase_c"/>
    <property type="match status" value="1"/>
</dbReference>
<comment type="subcellular location">
    <subcellularLocation>
        <location evidence="2">Cell membrane</location>
        <topology evidence="2">Multi-pass membrane protein</topology>
    </subcellularLocation>
</comment>
<dbReference type="PANTHER" id="PTHR43547">
    <property type="entry name" value="TWO-COMPONENT HISTIDINE KINASE"/>
    <property type="match status" value="1"/>
</dbReference>
<evidence type="ECO:0000256" key="11">
    <source>
        <dbReference type="ARBA" id="ARBA00022989"/>
    </source>
</evidence>
<dbReference type="InterPro" id="IPR016120">
    <property type="entry name" value="Sig_transdc_His_kin_SpoOB"/>
</dbReference>
<keyword evidence="6" id="KW-0808">Transferase</keyword>
<keyword evidence="5" id="KW-0597">Phosphoprotein</keyword>
<evidence type="ECO:0000256" key="1">
    <source>
        <dbReference type="ARBA" id="ARBA00000085"/>
    </source>
</evidence>
<evidence type="ECO:0000256" key="8">
    <source>
        <dbReference type="ARBA" id="ARBA00022741"/>
    </source>
</evidence>
<evidence type="ECO:0000256" key="7">
    <source>
        <dbReference type="ARBA" id="ARBA00022692"/>
    </source>
</evidence>
<gene>
    <name evidence="17" type="ORF">METZ01_LOCUS41386</name>
</gene>